<evidence type="ECO:0000313" key="13">
    <source>
        <dbReference type="Proteomes" id="UP000222310"/>
    </source>
</evidence>
<dbReference type="GO" id="GO:0006302">
    <property type="term" value="P:double-strand break repair"/>
    <property type="evidence" value="ECO:0007669"/>
    <property type="project" value="InterPro"/>
</dbReference>
<dbReference type="PANTHER" id="PTHR11059:SF0">
    <property type="entry name" value="DNA REPAIR PROTEIN RECN"/>
    <property type="match status" value="1"/>
</dbReference>
<keyword evidence="10" id="KW-0175">Coiled coil</keyword>
<keyword evidence="7 9" id="KW-0234">DNA repair</keyword>
<dbReference type="GeneID" id="57097181"/>
<sequence>MLLCLRIENFALIDQLELEFGAGLNVLTGETGAGKSIILDAIDAALGGKVSSRVIRTGTSRAMVEATFTSNPPLAAWLTEQEIDLLDENCVVISREISATASNVRSRSRVNGVLVNRQVMVGLRDRLVEITAQGQTVQVGQSAQVRDWLDLYGGDSLMQQRQKVANSFNAYQQAHLALEKRRTSERERLQQLDLLTYQVQELGAANLSEANELEQLAQERERLNHVVDLQQMSYKIYQALYQNDDETPAAADLLGDSEATLNDMVEYDTQLQPLLELVRDAQAAVMEVGRQINAYGDSLEADPQRLEEVEERVRELKQICRKYGPTLTEAIAYYQRIQAELALLNDSEQSIESLEQQEKACLEKLTETSHRLTQLRSKAAANLESRLISELKPLAMEKVKFQVEILPTFPTAMGADKITFMFSPNPGEPLQPLTEIASGGEMSRFLLALKACFSQVDAAGTMVFDEIDVGVSGRVAQAIAEKLHQLSQRNQVLCVTHQPLVAAMADRHFRVDKQTINQDKGKKANNGSGEQRTVVRVTALDNLSTRREELAQLAGGKSASDAIAFAESLLLQAANHRRGEQI</sequence>
<proteinExistence type="inferred from homology"/>
<keyword evidence="4" id="KW-0547">Nucleotide-binding</keyword>
<comment type="similarity">
    <text evidence="2 9">Belongs to the RecN family.</text>
</comment>
<dbReference type="NCBIfam" id="TIGR00634">
    <property type="entry name" value="recN"/>
    <property type="match status" value="1"/>
</dbReference>
<evidence type="ECO:0000256" key="6">
    <source>
        <dbReference type="ARBA" id="ARBA00022840"/>
    </source>
</evidence>
<feature type="coiled-coil region" evidence="10">
    <location>
        <begin position="337"/>
        <end position="364"/>
    </location>
</feature>
<dbReference type="GO" id="GO:0005524">
    <property type="term" value="F:ATP binding"/>
    <property type="evidence" value="ECO:0007669"/>
    <property type="project" value="UniProtKB-KW"/>
</dbReference>
<dbReference type="InterPro" id="IPR027417">
    <property type="entry name" value="P-loop_NTPase"/>
</dbReference>
<dbReference type="RefSeq" id="WP_099070390.1">
    <property type="nucleotide sequence ID" value="NZ_LAHD01000071.1"/>
</dbReference>
<evidence type="ECO:0000256" key="8">
    <source>
        <dbReference type="ARBA" id="ARBA00033408"/>
    </source>
</evidence>
<dbReference type="PANTHER" id="PTHR11059">
    <property type="entry name" value="DNA REPAIR PROTEIN RECN"/>
    <property type="match status" value="1"/>
</dbReference>
<dbReference type="InterPro" id="IPR004604">
    <property type="entry name" value="DNA_recomb/repair_RecN"/>
</dbReference>
<evidence type="ECO:0000256" key="2">
    <source>
        <dbReference type="ARBA" id="ARBA00009441"/>
    </source>
</evidence>
<evidence type="ECO:0000256" key="5">
    <source>
        <dbReference type="ARBA" id="ARBA00022763"/>
    </source>
</evidence>
<organism evidence="12 13">
    <name type="scientific">Nostoc linckia z8</name>
    <dbReference type="NCBI Taxonomy" id="1628746"/>
    <lineage>
        <taxon>Bacteria</taxon>
        <taxon>Bacillati</taxon>
        <taxon>Cyanobacteriota</taxon>
        <taxon>Cyanophyceae</taxon>
        <taxon>Nostocales</taxon>
        <taxon>Nostocaceae</taxon>
        <taxon>Nostoc</taxon>
    </lineage>
</organism>
<dbReference type="CDD" id="cd03241">
    <property type="entry name" value="ABC_RecN"/>
    <property type="match status" value="2"/>
</dbReference>
<dbReference type="EMBL" id="LAHD01000071">
    <property type="protein sequence ID" value="PHK01472.1"/>
    <property type="molecule type" value="Genomic_DNA"/>
</dbReference>
<evidence type="ECO:0000256" key="7">
    <source>
        <dbReference type="ARBA" id="ARBA00023204"/>
    </source>
</evidence>
<protein>
    <recommendedName>
        <fullName evidence="3 9">DNA repair protein RecN</fullName>
    </recommendedName>
    <alternativeName>
        <fullName evidence="8 9">Recombination protein N</fullName>
    </alternativeName>
</protein>
<dbReference type="GO" id="GO:0043590">
    <property type="term" value="C:bacterial nucleoid"/>
    <property type="evidence" value="ECO:0007669"/>
    <property type="project" value="TreeGrafter"/>
</dbReference>
<evidence type="ECO:0000256" key="4">
    <source>
        <dbReference type="ARBA" id="ARBA00022741"/>
    </source>
</evidence>
<evidence type="ECO:0000259" key="11">
    <source>
        <dbReference type="Pfam" id="PF02463"/>
    </source>
</evidence>
<evidence type="ECO:0000256" key="1">
    <source>
        <dbReference type="ARBA" id="ARBA00003618"/>
    </source>
</evidence>
<dbReference type="Gene3D" id="3.40.50.300">
    <property type="entry name" value="P-loop containing nucleotide triphosphate hydrolases"/>
    <property type="match status" value="2"/>
</dbReference>
<dbReference type="GO" id="GO:0009432">
    <property type="term" value="P:SOS response"/>
    <property type="evidence" value="ECO:0007669"/>
    <property type="project" value="TreeGrafter"/>
</dbReference>
<dbReference type="InterPro" id="IPR003395">
    <property type="entry name" value="RecF/RecN/SMC_N"/>
</dbReference>
<keyword evidence="6" id="KW-0067">ATP-binding</keyword>
<evidence type="ECO:0000256" key="10">
    <source>
        <dbReference type="SAM" id="Coils"/>
    </source>
</evidence>
<dbReference type="GO" id="GO:0006310">
    <property type="term" value="P:DNA recombination"/>
    <property type="evidence" value="ECO:0007669"/>
    <property type="project" value="InterPro"/>
</dbReference>
<comment type="function">
    <text evidence="1 9">May be involved in recombinational repair of damaged DNA.</text>
</comment>
<evidence type="ECO:0000313" key="12">
    <source>
        <dbReference type="EMBL" id="PHK01472.1"/>
    </source>
</evidence>
<dbReference type="PIRSF" id="PIRSF003128">
    <property type="entry name" value="RecN"/>
    <property type="match status" value="1"/>
</dbReference>
<reference evidence="12 13" key="1">
    <citation type="submission" date="2015-02" db="EMBL/GenBank/DDBJ databases">
        <title>Nostoc linckia genome annotation.</title>
        <authorList>
            <person name="Zhou Z."/>
        </authorList>
    </citation>
    <scope>NUCLEOTIDE SEQUENCE [LARGE SCALE GENOMIC DNA]</scope>
    <source>
        <strain evidence="13">z8</strain>
    </source>
</reference>
<feature type="domain" description="RecF/RecN/SMC N-terminal" evidence="11">
    <location>
        <begin position="5"/>
        <end position="514"/>
    </location>
</feature>
<dbReference type="Proteomes" id="UP000222310">
    <property type="component" value="Unassembled WGS sequence"/>
</dbReference>
<feature type="coiled-coil region" evidence="10">
    <location>
        <begin position="199"/>
        <end position="226"/>
    </location>
</feature>
<name>A0A9Q5Z9H8_NOSLI</name>
<dbReference type="FunFam" id="3.40.50.300:FF:000356">
    <property type="entry name" value="DNA repair protein RecN"/>
    <property type="match status" value="1"/>
</dbReference>
<keyword evidence="5 9" id="KW-0227">DNA damage</keyword>
<dbReference type="SUPFAM" id="SSF52540">
    <property type="entry name" value="P-loop containing nucleoside triphosphate hydrolases"/>
    <property type="match status" value="1"/>
</dbReference>
<dbReference type="AlphaFoldDB" id="A0A9Q5Z9H8"/>
<evidence type="ECO:0000256" key="9">
    <source>
        <dbReference type="PIRNR" id="PIRNR003128"/>
    </source>
</evidence>
<comment type="caution">
    <text evidence="12">The sequence shown here is derived from an EMBL/GenBank/DDBJ whole genome shotgun (WGS) entry which is preliminary data.</text>
</comment>
<accession>A0A9Q5Z9H8</accession>
<evidence type="ECO:0000256" key="3">
    <source>
        <dbReference type="ARBA" id="ARBA00021315"/>
    </source>
</evidence>
<dbReference type="Pfam" id="PF02463">
    <property type="entry name" value="SMC_N"/>
    <property type="match status" value="1"/>
</dbReference>
<dbReference type="GO" id="GO:0016887">
    <property type="term" value="F:ATP hydrolysis activity"/>
    <property type="evidence" value="ECO:0007669"/>
    <property type="project" value="InterPro"/>
</dbReference>
<gene>
    <name evidence="12" type="ORF">VF08_22090</name>
</gene>